<protein>
    <submittedName>
        <fullName evidence="1">Uncharacterized protein</fullName>
    </submittedName>
</protein>
<gene>
    <name evidence="1" type="ORF">Tci_611140</name>
</gene>
<dbReference type="EMBL" id="BKCJ010415996">
    <property type="protein sequence ID" value="GFA39168.1"/>
    <property type="molecule type" value="Genomic_DNA"/>
</dbReference>
<accession>A0A699JIM5</accession>
<sequence>HSHAYPPIKVSRSSSVLNTRIRRVYESKGFDWMYGVAWYNPGEDDEQ</sequence>
<name>A0A699JIM5_TANCI</name>
<proteinExistence type="predicted"/>
<dbReference type="AlphaFoldDB" id="A0A699JIM5"/>
<comment type="caution">
    <text evidence="1">The sequence shown here is derived from an EMBL/GenBank/DDBJ whole genome shotgun (WGS) entry which is preliminary data.</text>
</comment>
<evidence type="ECO:0000313" key="1">
    <source>
        <dbReference type="EMBL" id="GFA39168.1"/>
    </source>
</evidence>
<reference evidence="1" key="1">
    <citation type="journal article" date="2019" name="Sci. Rep.">
        <title>Draft genome of Tanacetum cinerariifolium, the natural source of mosquito coil.</title>
        <authorList>
            <person name="Yamashiro T."/>
            <person name="Shiraishi A."/>
            <person name="Satake H."/>
            <person name="Nakayama K."/>
        </authorList>
    </citation>
    <scope>NUCLEOTIDE SEQUENCE</scope>
</reference>
<feature type="non-terminal residue" evidence="1">
    <location>
        <position position="1"/>
    </location>
</feature>
<organism evidence="1">
    <name type="scientific">Tanacetum cinerariifolium</name>
    <name type="common">Dalmatian daisy</name>
    <name type="synonym">Chrysanthemum cinerariifolium</name>
    <dbReference type="NCBI Taxonomy" id="118510"/>
    <lineage>
        <taxon>Eukaryota</taxon>
        <taxon>Viridiplantae</taxon>
        <taxon>Streptophyta</taxon>
        <taxon>Embryophyta</taxon>
        <taxon>Tracheophyta</taxon>
        <taxon>Spermatophyta</taxon>
        <taxon>Magnoliopsida</taxon>
        <taxon>eudicotyledons</taxon>
        <taxon>Gunneridae</taxon>
        <taxon>Pentapetalae</taxon>
        <taxon>asterids</taxon>
        <taxon>campanulids</taxon>
        <taxon>Asterales</taxon>
        <taxon>Asteraceae</taxon>
        <taxon>Asteroideae</taxon>
        <taxon>Anthemideae</taxon>
        <taxon>Anthemidinae</taxon>
        <taxon>Tanacetum</taxon>
    </lineage>
</organism>